<proteinExistence type="predicted"/>
<dbReference type="AlphaFoldDB" id="A0A0G0YZM8"/>
<organism evidence="1 2">
    <name type="scientific">candidate division WWE3 bacterium GW2011_GWE1_41_27</name>
    <dbReference type="NCBI Taxonomy" id="1619131"/>
    <lineage>
        <taxon>Bacteria</taxon>
        <taxon>Katanobacteria</taxon>
    </lineage>
</organism>
<name>A0A0G0YZM8_UNCKA</name>
<sequence>MDSQLLPTAQLDILRYLYRFRFLNSSQLQRLLNHNNIRLTNYHLKNLITYNYIGKHYSRSIGLANLPAVYYLSSGSIKVLSDRPDFDKRALKRIYREKIRSQQFIAHSSFIAEYFLYLRDESDKTKHTLHFFTKTDLLAHPYLIHPLPDAYFARVDNTGNTKRYFVEVVEDSSPRFALRKRIEQYCDYIDDGKFTEATGHDFPTLLFICPGVASMIYLKKHISRIYEETSLDQIEIYIATKEGAFAGRWEQVETEDE</sequence>
<reference evidence="1 2" key="1">
    <citation type="journal article" date="2015" name="Nature">
        <title>rRNA introns, odd ribosomes, and small enigmatic genomes across a large radiation of phyla.</title>
        <authorList>
            <person name="Brown C.T."/>
            <person name="Hug L.A."/>
            <person name="Thomas B.C."/>
            <person name="Sharon I."/>
            <person name="Castelle C.J."/>
            <person name="Singh A."/>
            <person name="Wilkins M.J."/>
            <person name="Williams K.H."/>
            <person name="Banfield J.F."/>
        </authorList>
    </citation>
    <scope>NUCLEOTIDE SEQUENCE [LARGE SCALE GENOMIC DNA]</scope>
</reference>
<evidence type="ECO:0000313" key="2">
    <source>
        <dbReference type="Proteomes" id="UP000034544"/>
    </source>
</evidence>
<dbReference type="EMBL" id="LCBF01000037">
    <property type="protein sequence ID" value="KKS06018.1"/>
    <property type="molecule type" value="Genomic_DNA"/>
</dbReference>
<dbReference type="InterPro" id="IPR025855">
    <property type="entry name" value="Replic_Relax"/>
</dbReference>
<evidence type="ECO:0008006" key="3">
    <source>
        <dbReference type="Google" id="ProtNLM"/>
    </source>
</evidence>
<protein>
    <recommendedName>
        <fullName evidence="3">Replication-relaxation</fullName>
    </recommendedName>
</protein>
<comment type="caution">
    <text evidence="1">The sequence shown here is derived from an EMBL/GenBank/DDBJ whole genome shotgun (WGS) entry which is preliminary data.</text>
</comment>
<dbReference type="Proteomes" id="UP000034544">
    <property type="component" value="Unassembled WGS sequence"/>
</dbReference>
<gene>
    <name evidence="1" type="ORF">UU59_C0037G0003</name>
</gene>
<accession>A0A0G0YZM8</accession>
<evidence type="ECO:0000313" key="1">
    <source>
        <dbReference type="EMBL" id="KKS06018.1"/>
    </source>
</evidence>
<dbReference type="Pfam" id="PF13814">
    <property type="entry name" value="Replic_Relax"/>
    <property type="match status" value="1"/>
</dbReference>